<evidence type="ECO:0008006" key="6">
    <source>
        <dbReference type="Google" id="ProtNLM"/>
    </source>
</evidence>
<dbReference type="PANTHER" id="PTHR47941">
    <property type="entry name" value="PENTATRICOPEPTIDE REPEAT-CONTAINING PROTEIN 3, MITOCHONDRIAL"/>
    <property type="match status" value="1"/>
</dbReference>
<keyword evidence="5" id="KW-1185">Reference proteome</keyword>
<dbReference type="Gene3D" id="1.25.40.10">
    <property type="entry name" value="Tetratricopeptide repeat domain"/>
    <property type="match status" value="1"/>
</dbReference>
<dbReference type="AlphaFoldDB" id="A0A6D2JH84"/>
<accession>A0A6D2JH84</accession>
<dbReference type="PROSITE" id="PS51375">
    <property type="entry name" value="PPR"/>
    <property type="match status" value="2"/>
</dbReference>
<evidence type="ECO:0000256" key="2">
    <source>
        <dbReference type="ARBA" id="ARBA00022737"/>
    </source>
</evidence>
<evidence type="ECO:0000313" key="4">
    <source>
        <dbReference type="EMBL" id="CAA7039195.1"/>
    </source>
</evidence>
<evidence type="ECO:0000256" key="3">
    <source>
        <dbReference type="PROSITE-ProRule" id="PRU00708"/>
    </source>
</evidence>
<evidence type="ECO:0000256" key="1">
    <source>
        <dbReference type="ARBA" id="ARBA00007626"/>
    </source>
</evidence>
<evidence type="ECO:0000313" key="5">
    <source>
        <dbReference type="Proteomes" id="UP000467841"/>
    </source>
</evidence>
<gene>
    <name evidence="4" type="ORF">MERR_LOCUS26430</name>
</gene>
<keyword evidence="2" id="KW-0677">Repeat</keyword>
<dbReference type="Pfam" id="PF13041">
    <property type="entry name" value="PPR_2"/>
    <property type="match status" value="1"/>
</dbReference>
<dbReference type="Proteomes" id="UP000467841">
    <property type="component" value="Unassembled WGS sequence"/>
</dbReference>
<feature type="repeat" description="PPR" evidence="3">
    <location>
        <begin position="52"/>
        <end position="86"/>
    </location>
</feature>
<dbReference type="InterPro" id="IPR011990">
    <property type="entry name" value="TPR-like_helical_dom_sf"/>
</dbReference>
<name>A0A6D2JH84_9BRAS</name>
<proteinExistence type="inferred from homology"/>
<comment type="caution">
    <text evidence="4">The sequence shown here is derived from an EMBL/GenBank/DDBJ whole genome shotgun (WGS) entry which is preliminary data.</text>
</comment>
<comment type="similarity">
    <text evidence="1">Belongs to the PPR family. P subfamily.</text>
</comment>
<reference evidence="4" key="1">
    <citation type="submission" date="2020-01" db="EMBL/GenBank/DDBJ databases">
        <authorList>
            <person name="Mishra B."/>
        </authorList>
    </citation>
    <scope>NUCLEOTIDE SEQUENCE [LARGE SCALE GENOMIC DNA]</scope>
</reference>
<dbReference type="InterPro" id="IPR002885">
    <property type="entry name" value="PPR_rpt"/>
</dbReference>
<organism evidence="4 5">
    <name type="scientific">Microthlaspi erraticum</name>
    <dbReference type="NCBI Taxonomy" id="1685480"/>
    <lineage>
        <taxon>Eukaryota</taxon>
        <taxon>Viridiplantae</taxon>
        <taxon>Streptophyta</taxon>
        <taxon>Embryophyta</taxon>
        <taxon>Tracheophyta</taxon>
        <taxon>Spermatophyta</taxon>
        <taxon>Magnoliopsida</taxon>
        <taxon>eudicotyledons</taxon>
        <taxon>Gunneridae</taxon>
        <taxon>Pentapetalae</taxon>
        <taxon>rosids</taxon>
        <taxon>malvids</taxon>
        <taxon>Brassicales</taxon>
        <taxon>Brassicaceae</taxon>
        <taxon>Coluteocarpeae</taxon>
        <taxon>Microthlaspi</taxon>
    </lineage>
</organism>
<dbReference type="EMBL" id="CACVBM020001207">
    <property type="protein sequence ID" value="CAA7039195.1"/>
    <property type="molecule type" value="Genomic_DNA"/>
</dbReference>
<dbReference type="OrthoDB" id="42736at2759"/>
<protein>
    <recommendedName>
        <fullName evidence="6">Pentacotripeptide-repeat region of PRORP domain-containing protein</fullName>
    </recommendedName>
</protein>
<sequence>MALDLLRKMEERKIKLDAAKYNIIIDGLCKDGKLDDAINLFNEMEMKGIKANVITYNTLIGGLCKDGRWNDGAELLRDMIKGNHPQRHHFQCVD</sequence>
<dbReference type="NCBIfam" id="TIGR00756">
    <property type="entry name" value="PPR"/>
    <property type="match status" value="2"/>
</dbReference>
<feature type="repeat" description="PPR" evidence="3">
    <location>
        <begin position="17"/>
        <end position="51"/>
    </location>
</feature>